<dbReference type="OrthoDB" id="5347452at2759"/>
<evidence type="ECO:0008006" key="5">
    <source>
        <dbReference type="Google" id="ProtNLM"/>
    </source>
</evidence>
<evidence type="ECO:0000313" key="4">
    <source>
        <dbReference type="Proteomes" id="UP000315783"/>
    </source>
</evidence>
<feature type="compositionally biased region" description="Low complexity" evidence="1">
    <location>
        <begin position="373"/>
        <end position="388"/>
    </location>
</feature>
<feature type="region of interest" description="Disordered" evidence="1">
    <location>
        <begin position="272"/>
        <end position="418"/>
    </location>
</feature>
<feature type="compositionally biased region" description="Low complexity" evidence="1">
    <location>
        <begin position="196"/>
        <end position="224"/>
    </location>
</feature>
<dbReference type="Proteomes" id="UP000315783">
    <property type="component" value="Unassembled WGS sequence"/>
</dbReference>
<feature type="compositionally biased region" description="Polar residues" evidence="1">
    <location>
        <begin position="225"/>
        <end position="239"/>
    </location>
</feature>
<sequence length="418" mass="43313">MKRFTVVAAALTAVEARNLVRMEAQPTVPAIFALEGFSPVTTPPPSPEHVAARADSSSPILLYNNDNTCGYVSGVSSAPYYCINKGDYCALSTSSNGVMGRIACCGLTTCHFRNTCVNSADIYTSKACNEECRDNTYIVKCTDSQYPFCNTVSFAGGIIDYACGISDIRTYQVLQTTYSGQVNPSSYTRYTVTGSASAPSTSGSATGAPSSTSSSTRTATSSTSIAQPTGDNNSKKSSTPVGAIVGGVVGGIGALALIGIGILLFLRNKKKSNVEQSPPPPLMSQPQTTGAPPSQPQYAYADGTNAAYPTSPSATGTYYPPQQQGSPGPNYPYNQPSVSPATSYAPQPYGQQGYGQQPYQQAGSPPPTQQQYAAPVSGVTGGAAAAATKAHKDTPSGTMHEAPTANSAGHRGEMQELE</sequence>
<keyword evidence="2" id="KW-1133">Transmembrane helix</keyword>
<comment type="caution">
    <text evidence="3">The sequence shown here is derived from an EMBL/GenBank/DDBJ whole genome shotgun (WGS) entry which is preliminary data.</text>
</comment>
<dbReference type="EMBL" id="SPUK01000001">
    <property type="protein sequence ID" value="TQW00583.1"/>
    <property type="molecule type" value="Genomic_DNA"/>
</dbReference>
<feature type="compositionally biased region" description="Low complexity" evidence="1">
    <location>
        <begin position="343"/>
        <end position="363"/>
    </location>
</feature>
<feature type="compositionally biased region" description="Low complexity" evidence="1">
    <location>
        <begin position="316"/>
        <end position="333"/>
    </location>
</feature>
<feature type="region of interest" description="Disordered" evidence="1">
    <location>
        <begin position="196"/>
        <end position="239"/>
    </location>
</feature>
<proteinExistence type="predicted"/>
<feature type="transmembrane region" description="Helical" evidence="2">
    <location>
        <begin position="241"/>
        <end position="266"/>
    </location>
</feature>
<organism evidence="3 4">
    <name type="scientific">Cordyceps javanica</name>
    <dbReference type="NCBI Taxonomy" id="43265"/>
    <lineage>
        <taxon>Eukaryota</taxon>
        <taxon>Fungi</taxon>
        <taxon>Dikarya</taxon>
        <taxon>Ascomycota</taxon>
        <taxon>Pezizomycotina</taxon>
        <taxon>Sordariomycetes</taxon>
        <taxon>Hypocreomycetidae</taxon>
        <taxon>Hypocreales</taxon>
        <taxon>Cordycipitaceae</taxon>
        <taxon>Cordyceps</taxon>
    </lineage>
</organism>
<keyword evidence="4" id="KW-1185">Reference proteome</keyword>
<gene>
    <name evidence="3" type="ORF">IF1G_00514</name>
</gene>
<dbReference type="STRING" id="43265.A0A545VFT7"/>
<name>A0A545VFT7_9HYPO</name>
<evidence type="ECO:0000256" key="2">
    <source>
        <dbReference type="SAM" id="Phobius"/>
    </source>
</evidence>
<dbReference type="AlphaFoldDB" id="A0A545VFT7"/>
<evidence type="ECO:0000313" key="3">
    <source>
        <dbReference type="EMBL" id="TQW00583.1"/>
    </source>
</evidence>
<accession>A0A545VFT7</accession>
<evidence type="ECO:0000256" key="1">
    <source>
        <dbReference type="SAM" id="MobiDB-lite"/>
    </source>
</evidence>
<keyword evidence="2" id="KW-0812">Transmembrane</keyword>
<reference evidence="3 4" key="1">
    <citation type="journal article" date="2019" name="Appl. Microbiol. Biotechnol.">
        <title>Genome sequence of Isaria javanica and comparative genome analysis insights into family S53 peptidase evolution in fungal entomopathogens.</title>
        <authorList>
            <person name="Lin R."/>
            <person name="Zhang X."/>
            <person name="Xin B."/>
            <person name="Zou M."/>
            <person name="Gao Y."/>
            <person name="Qin F."/>
            <person name="Hu Q."/>
            <person name="Xie B."/>
            <person name="Cheng X."/>
        </authorList>
    </citation>
    <scope>NUCLEOTIDE SEQUENCE [LARGE SCALE GENOMIC DNA]</scope>
    <source>
        <strain evidence="3 4">IJ1G</strain>
    </source>
</reference>
<keyword evidence="2" id="KW-0472">Membrane</keyword>
<protein>
    <recommendedName>
        <fullName evidence="5">Wnt and FGF inhibitory regulator domain-containing protein</fullName>
    </recommendedName>
</protein>